<dbReference type="InterPro" id="IPR003598">
    <property type="entry name" value="Ig_sub2"/>
</dbReference>
<reference evidence="7" key="1">
    <citation type="submission" date="2021-04" db="EMBL/GenBank/DDBJ databases">
        <authorList>
            <consortium name="Molecular Ecology Group"/>
        </authorList>
    </citation>
    <scope>NUCLEOTIDE SEQUENCE</scope>
</reference>
<keyword evidence="4" id="KW-0393">Immunoglobulin domain</keyword>
<keyword evidence="8" id="KW-1185">Reference proteome</keyword>
<keyword evidence="5" id="KW-0472">Membrane</keyword>
<keyword evidence="3" id="KW-0325">Glycoprotein</keyword>
<dbReference type="InterPro" id="IPR007110">
    <property type="entry name" value="Ig-like_dom"/>
</dbReference>
<evidence type="ECO:0000256" key="5">
    <source>
        <dbReference type="SAM" id="Phobius"/>
    </source>
</evidence>
<evidence type="ECO:0000313" key="8">
    <source>
        <dbReference type="Proteomes" id="UP000678393"/>
    </source>
</evidence>
<comment type="caution">
    <text evidence="7">The sequence shown here is derived from an EMBL/GenBank/DDBJ whole genome shotgun (WGS) entry which is preliminary data.</text>
</comment>
<dbReference type="InterPro" id="IPR036179">
    <property type="entry name" value="Ig-like_dom_sf"/>
</dbReference>
<dbReference type="AlphaFoldDB" id="A0A8S3ZYM2"/>
<dbReference type="Gene3D" id="2.60.40.10">
    <property type="entry name" value="Immunoglobulins"/>
    <property type="match status" value="2"/>
</dbReference>
<dbReference type="InterPro" id="IPR003599">
    <property type="entry name" value="Ig_sub"/>
</dbReference>
<dbReference type="CDD" id="cd00096">
    <property type="entry name" value="Ig"/>
    <property type="match status" value="2"/>
</dbReference>
<dbReference type="EMBL" id="CAJHNH020007346">
    <property type="protein sequence ID" value="CAG5134579.1"/>
    <property type="molecule type" value="Genomic_DNA"/>
</dbReference>
<keyword evidence="2" id="KW-1015">Disulfide bond</keyword>
<dbReference type="SMART" id="SM00408">
    <property type="entry name" value="IGc2"/>
    <property type="match status" value="1"/>
</dbReference>
<organism evidence="7 8">
    <name type="scientific">Candidula unifasciata</name>
    <dbReference type="NCBI Taxonomy" id="100452"/>
    <lineage>
        <taxon>Eukaryota</taxon>
        <taxon>Metazoa</taxon>
        <taxon>Spiralia</taxon>
        <taxon>Lophotrochozoa</taxon>
        <taxon>Mollusca</taxon>
        <taxon>Gastropoda</taxon>
        <taxon>Heterobranchia</taxon>
        <taxon>Euthyneura</taxon>
        <taxon>Panpulmonata</taxon>
        <taxon>Eupulmonata</taxon>
        <taxon>Stylommatophora</taxon>
        <taxon>Helicina</taxon>
        <taxon>Helicoidea</taxon>
        <taxon>Geomitridae</taxon>
        <taxon>Candidula</taxon>
    </lineage>
</organism>
<sequence>MNPTRDPSQPERFHHLTEYKHEPEFHYGDMKAYLFCDIANATGHRLGRVINWYKNNTVVENDKHFKIKPNNTLEIHRPKRNYSGVYVARHKIYDNNVPLDYDCFVRYFAKPLVLDFPTSANIQEGETLTLRCVVKGFPPAVVSWFRNGVKLVDMKNSSHVRFFELDGVANGRLVIAKTKRQEAGMYKCVAHSAHFNYSNSKEILVRVSDKMAALYPLLGILAGVIILSLLIVTHEANAKKRIKSEEAKLYRESFLNPGAEPPKE</sequence>
<evidence type="ECO:0000256" key="3">
    <source>
        <dbReference type="ARBA" id="ARBA00023180"/>
    </source>
</evidence>
<dbReference type="FunFam" id="2.60.40.10:FF:000032">
    <property type="entry name" value="palladin isoform X1"/>
    <property type="match status" value="1"/>
</dbReference>
<evidence type="ECO:0000259" key="6">
    <source>
        <dbReference type="PROSITE" id="PS50835"/>
    </source>
</evidence>
<dbReference type="PROSITE" id="PS50835">
    <property type="entry name" value="IG_LIKE"/>
    <property type="match status" value="1"/>
</dbReference>
<keyword evidence="5" id="KW-1133">Transmembrane helix</keyword>
<dbReference type="Pfam" id="PF13927">
    <property type="entry name" value="Ig_3"/>
    <property type="match status" value="1"/>
</dbReference>
<proteinExistence type="predicted"/>
<dbReference type="InterPro" id="IPR013783">
    <property type="entry name" value="Ig-like_fold"/>
</dbReference>
<evidence type="ECO:0000313" key="7">
    <source>
        <dbReference type="EMBL" id="CAG5134579.1"/>
    </source>
</evidence>
<evidence type="ECO:0000256" key="4">
    <source>
        <dbReference type="ARBA" id="ARBA00023319"/>
    </source>
</evidence>
<dbReference type="OrthoDB" id="5970915at2759"/>
<keyword evidence="5" id="KW-0812">Transmembrane</keyword>
<protein>
    <recommendedName>
        <fullName evidence="6">Ig-like domain-containing protein</fullName>
    </recommendedName>
</protein>
<feature type="domain" description="Ig-like" evidence="6">
    <location>
        <begin position="111"/>
        <end position="204"/>
    </location>
</feature>
<gene>
    <name evidence="7" type="ORF">CUNI_LOCUS20137</name>
</gene>
<keyword evidence="1" id="KW-0732">Signal</keyword>
<evidence type="ECO:0000256" key="1">
    <source>
        <dbReference type="ARBA" id="ARBA00022729"/>
    </source>
</evidence>
<dbReference type="PANTHER" id="PTHR44427:SF5">
    <property type="entry name" value="V-SET AND IMMUNOGLOBULIN DOMAIN-CONTAINING PROTEIN 10-LIKE"/>
    <property type="match status" value="1"/>
</dbReference>
<feature type="transmembrane region" description="Helical" evidence="5">
    <location>
        <begin position="213"/>
        <end position="233"/>
    </location>
</feature>
<dbReference type="Proteomes" id="UP000678393">
    <property type="component" value="Unassembled WGS sequence"/>
</dbReference>
<dbReference type="InterPro" id="IPR050831">
    <property type="entry name" value="CEA_cell_adhesion"/>
</dbReference>
<dbReference type="SMART" id="SM00409">
    <property type="entry name" value="IG"/>
    <property type="match status" value="1"/>
</dbReference>
<evidence type="ECO:0000256" key="2">
    <source>
        <dbReference type="ARBA" id="ARBA00023157"/>
    </source>
</evidence>
<dbReference type="SUPFAM" id="SSF48726">
    <property type="entry name" value="Immunoglobulin"/>
    <property type="match status" value="2"/>
</dbReference>
<accession>A0A8S3ZYM2</accession>
<name>A0A8S3ZYM2_9EUPU</name>
<dbReference type="PANTHER" id="PTHR44427">
    <property type="entry name" value="CARCINOEMBRYONIC ANTIGEN-RELATED CELL ADHESION MOLECULE 19"/>
    <property type="match status" value="1"/>
</dbReference>